<evidence type="ECO:0000256" key="2">
    <source>
        <dbReference type="RuleBase" id="RU003616"/>
    </source>
</evidence>
<feature type="region of interest" description="Disordered" evidence="3">
    <location>
        <begin position="1"/>
        <end position="30"/>
    </location>
</feature>
<accession>A0A291P4I4</accession>
<evidence type="ECO:0000259" key="4">
    <source>
        <dbReference type="PROSITE" id="PS01031"/>
    </source>
</evidence>
<keyword evidence="6" id="KW-1185">Reference proteome</keyword>
<dbReference type="SUPFAM" id="SSF49764">
    <property type="entry name" value="HSP20-like chaperones"/>
    <property type="match status" value="1"/>
</dbReference>
<feature type="domain" description="SHSP" evidence="4">
    <location>
        <begin position="62"/>
        <end position="175"/>
    </location>
</feature>
<dbReference type="CDD" id="cd06464">
    <property type="entry name" value="ACD_sHsps-like"/>
    <property type="match status" value="1"/>
</dbReference>
<organism evidence="5 6">
    <name type="scientific">Halomonas beimenensis</name>
    <dbReference type="NCBI Taxonomy" id="475662"/>
    <lineage>
        <taxon>Bacteria</taxon>
        <taxon>Pseudomonadati</taxon>
        <taxon>Pseudomonadota</taxon>
        <taxon>Gammaproteobacteria</taxon>
        <taxon>Oceanospirillales</taxon>
        <taxon>Halomonadaceae</taxon>
        <taxon>Halomonas</taxon>
    </lineage>
</organism>
<protein>
    <submittedName>
        <fullName evidence="5">Molecular chaperone IbpA, HSP20 family</fullName>
    </submittedName>
</protein>
<dbReference type="PANTHER" id="PTHR11527">
    <property type="entry name" value="HEAT-SHOCK PROTEIN 20 FAMILY MEMBER"/>
    <property type="match status" value="1"/>
</dbReference>
<proteinExistence type="inferred from homology"/>
<dbReference type="KEGG" id="hbe:BEI_0816"/>
<evidence type="ECO:0000313" key="6">
    <source>
        <dbReference type="Proteomes" id="UP000219993"/>
    </source>
</evidence>
<dbReference type="Pfam" id="PF00011">
    <property type="entry name" value="HSP20"/>
    <property type="match status" value="1"/>
</dbReference>
<evidence type="ECO:0000256" key="3">
    <source>
        <dbReference type="SAM" id="MobiDB-lite"/>
    </source>
</evidence>
<dbReference type="EMBL" id="CP021435">
    <property type="protein sequence ID" value="ATJ81803.1"/>
    <property type="molecule type" value="Genomic_DNA"/>
</dbReference>
<dbReference type="Gene3D" id="2.60.40.790">
    <property type="match status" value="1"/>
</dbReference>
<dbReference type="AlphaFoldDB" id="A0A291P4I4"/>
<dbReference type="RefSeq" id="WP_097788315.1">
    <property type="nucleotide sequence ID" value="NZ_BAAADT010000003.1"/>
</dbReference>
<dbReference type="OrthoDB" id="9792695at2"/>
<dbReference type="InterPro" id="IPR031107">
    <property type="entry name" value="Small_HSP"/>
</dbReference>
<name>A0A291P4I4_9GAMM</name>
<comment type="similarity">
    <text evidence="1 2">Belongs to the small heat shock protein (HSP20) family.</text>
</comment>
<reference evidence="5 6" key="1">
    <citation type="journal article" date="2017" name="Sci. Rep.">
        <title>Revealing the Saline Adaptation Strategies of the Halophilic Bacterium Halomonas beimenensis through High-throughput Omics and Transposon Mutagenesis Approaches.</title>
        <authorList>
            <person name="Chen Y.H."/>
            <person name="Lin S.S."/>
            <person name="Shyu Y.T."/>
        </authorList>
    </citation>
    <scope>NUCLEOTIDE SEQUENCE [LARGE SCALE GENOMIC DNA]</scope>
    <source>
        <strain evidence="5 6">NTU-111</strain>
    </source>
</reference>
<gene>
    <name evidence="5" type="primary">ibpA1</name>
    <name evidence="5" type="ORF">BEI_0816</name>
</gene>
<evidence type="ECO:0000256" key="1">
    <source>
        <dbReference type="PROSITE-ProRule" id="PRU00285"/>
    </source>
</evidence>
<dbReference type="InterPro" id="IPR002068">
    <property type="entry name" value="A-crystallin/Hsp20_dom"/>
</dbReference>
<dbReference type="Proteomes" id="UP000219993">
    <property type="component" value="Chromosome"/>
</dbReference>
<dbReference type="PROSITE" id="PS01031">
    <property type="entry name" value="SHSP"/>
    <property type="match status" value="1"/>
</dbReference>
<dbReference type="InterPro" id="IPR008978">
    <property type="entry name" value="HSP20-like_chaperone"/>
</dbReference>
<evidence type="ECO:0000313" key="5">
    <source>
        <dbReference type="EMBL" id="ATJ81803.1"/>
    </source>
</evidence>
<sequence>MDLQKWSPWNWFRSEGQDAPAGGEPRRGELTPLAGMHQELDRWMDGMMRQFGLPSLESRFGDMPELLRPRLDIAERDDDYLISVEVPGVEEKDITLSLDGDRLVIEGEKRQESTTKEDRYQRVERSYGSFRRLLDLPADAKPEAIEASFDKGVLTITVPRSGEVKSRRREIPIKG</sequence>